<sequence>MVILDRGRELSDPPPMEFVLPERLPRDERPLSRMAHCRAARLAVTSGRTPFAEGVSMSAQQARHEHHPWAELGLRVRLLAQGALTWFSAWRGDALARTLRAPWRDNPYPLYAQLRAQGPLVRSKLGALACTTHELCDSVLRDRRFGVRTSDGSYGDPSAAAVDLQLSLLEMDPPDHSRLRKLAAPGFRPRRLERYRQRIEDVAHDLLDRAVERGEFDLVRDFASPLPIRVICELLGLPQLDAERLAHHGTVLGGALDGIRSVRHLRQMRESFAELDALFERLIEERRAQPGEDVVSDLVAALEEGELTSTELVHLCDLLLVAGFETTVNLIGNGTLALLRHPQQWDLLRDDPTLAAAVVEETLRWDPPVQMTMRIAHEPVELAGRRLRTDTPVLVLLAAAGRDPAVHPDPERFDITRPDRGEHLAFSSGIHYCLGAPLARLEAEIAFRALATRLPDLRRAGAAVRRPTSVIHGLTSLPVTTGRTLTPT</sequence>
<reference evidence="10" key="4">
    <citation type="submission" date="2023-12" db="EMBL/GenBank/DDBJ databases">
        <authorList>
            <person name="Sun Q."/>
            <person name="Inoue M."/>
        </authorList>
    </citation>
    <scope>NUCLEOTIDE SEQUENCE</scope>
    <source>
        <strain evidence="10">JCM 10664</strain>
    </source>
</reference>
<evidence type="ECO:0000256" key="6">
    <source>
        <dbReference type="ARBA" id="ARBA00023002"/>
    </source>
</evidence>
<evidence type="ECO:0000256" key="8">
    <source>
        <dbReference type="ARBA" id="ARBA00023033"/>
    </source>
</evidence>
<dbReference type="PANTHER" id="PTHR46696">
    <property type="entry name" value="P450, PUTATIVE (EUROFUNG)-RELATED"/>
    <property type="match status" value="1"/>
</dbReference>
<evidence type="ECO:0000256" key="7">
    <source>
        <dbReference type="ARBA" id="ARBA00023004"/>
    </source>
</evidence>
<evidence type="ECO:0000256" key="9">
    <source>
        <dbReference type="RuleBase" id="RU000461"/>
    </source>
</evidence>
<dbReference type="InterPro" id="IPR002397">
    <property type="entry name" value="Cyt_P450_B"/>
</dbReference>
<evidence type="ECO:0000256" key="5">
    <source>
        <dbReference type="ARBA" id="ARBA00022723"/>
    </source>
</evidence>
<dbReference type="PRINTS" id="PR00385">
    <property type="entry name" value="P450"/>
</dbReference>
<keyword evidence="4 9" id="KW-0349">Heme</keyword>
<evidence type="ECO:0000256" key="1">
    <source>
        <dbReference type="ARBA" id="ARBA00004496"/>
    </source>
</evidence>
<comment type="caution">
    <text evidence="11">The sequence shown here is derived from an EMBL/GenBank/DDBJ whole genome shotgun (WGS) entry which is preliminary data.</text>
</comment>
<dbReference type="Proteomes" id="UP001500220">
    <property type="component" value="Unassembled WGS sequence"/>
</dbReference>
<dbReference type="InterPro" id="IPR036396">
    <property type="entry name" value="Cyt_P450_sf"/>
</dbReference>
<reference evidence="10 13" key="2">
    <citation type="journal article" date="2019" name="Int. J. Syst. Evol. Microbiol.">
        <title>The Global Catalogue of Microorganisms (GCM) 10K type strain sequencing project: providing services to taxonomists for standard genome sequencing and annotation.</title>
        <authorList>
            <consortium name="The Broad Institute Genomics Platform"/>
            <consortium name="The Broad Institute Genome Sequencing Center for Infectious Disease"/>
            <person name="Wu L."/>
            <person name="Ma J."/>
        </authorList>
    </citation>
    <scope>NUCLEOTIDE SEQUENCE [LARGE SCALE GENOMIC DNA]</scope>
    <source>
        <strain evidence="10 13">JCM 10664</strain>
    </source>
</reference>
<accession>A0A917N812</accession>
<keyword evidence="7 9" id="KW-0408">Iron</keyword>
<dbReference type="InterPro" id="IPR017972">
    <property type="entry name" value="Cyt_P450_CS"/>
</dbReference>
<keyword evidence="3" id="KW-0963">Cytoplasm</keyword>
<name>A0A917N812_9PSEU</name>
<dbReference type="Gene3D" id="1.10.630.10">
    <property type="entry name" value="Cytochrome P450"/>
    <property type="match status" value="1"/>
</dbReference>
<dbReference type="GO" id="GO:0005737">
    <property type="term" value="C:cytoplasm"/>
    <property type="evidence" value="ECO:0007669"/>
    <property type="project" value="UniProtKB-SubCell"/>
</dbReference>
<protein>
    <submittedName>
        <fullName evidence="10 11">Cytochrome P450</fullName>
    </submittedName>
</protein>
<evidence type="ECO:0000313" key="12">
    <source>
        <dbReference type="Proteomes" id="UP000597989"/>
    </source>
</evidence>
<keyword evidence="5 9" id="KW-0479">Metal-binding</keyword>
<evidence type="ECO:0000313" key="11">
    <source>
        <dbReference type="EMBL" id="GGI74467.1"/>
    </source>
</evidence>
<proteinExistence type="inferred from homology"/>
<dbReference type="Pfam" id="PF00067">
    <property type="entry name" value="p450"/>
    <property type="match status" value="1"/>
</dbReference>
<evidence type="ECO:0000313" key="10">
    <source>
        <dbReference type="EMBL" id="GAA0519403.1"/>
    </source>
</evidence>
<dbReference type="InterPro" id="IPR001128">
    <property type="entry name" value="Cyt_P450"/>
</dbReference>
<dbReference type="AlphaFoldDB" id="A0A917N812"/>
<dbReference type="PROSITE" id="PS00086">
    <property type="entry name" value="CYTOCHROME_P450"/>
    <property type="match status" value="1"/>
</dbReference>
<organism evidence="11 12">
    <name type="scientific">Saccharopolyspora thermophila</name>
    <dbReference type="NCBI Taxonomy" id="89367"/>
    <lineage>
        <taxon>Bacteria</taxon>
        <taxon>Bacillati</taxon>
        <taxon>Actinomycetota</taxon>
        <taxon>Actinomycetes</taxon>
        <taxon>Pseudonocardiales</taxon>
        <taxon>Pseudonocardiaceae</taxon>
        <taxon>Saccharopolyspora</taxon>
    </lineage>
</organism>
<dbReference type="EMBL" id="BMMT01000002">
    <property type="protein sequence ID" value="GGI74467.1"/>
    <property type="molecule type" value="Genomic_DNA"/>
</dbReference>
<comment type="subcellular location">
    <subcellularLocation>
        <location evidence="1">Cytoplasm</location>
    </subcellularLocation>
</comment>
<keyword evidence="8 9" id="KW-0503">Monooxygenase</keyword>
<evidence type="ECO:0000256" key="3">
    <source>
        <dbReference type="ARBA" id="ARBA00022490"/>
    </source>
</evidence>
<gene>
    <name evidence="11" type="primary">cyp140</name>
    <name evidence="10" type="ORF">GCM10009545_21720</name>
    <name evidence="11" type="ORF">GCM10011581_09300</name>
</gene>
<dbReference type="PANTHER" id="PTHR46696:SF1">
    <property type="entry name" value="CYTOCHROME P450 YJIB-RELATED"/>
    <property type="match status" value="1"/>
</dbReference>
<dbReference type="EMBL" id="BAAAHC010000009">
    <property type="protein sequence ID" value="GAA0519403.1"/>
    <property type="molecule type" value="Genomic_DNA"/>
</dbReference>
<evidence type="ECO:0000313" key="13">
    <source>
        <dbReference type="Proteomes" id="UP001500220"/>
    </source>
</evidence>
<keyword evidence="13" id="KW-1185">Reference proteome</keyword>
<evidence type="ECO:0000256" key="2">
    <source>
        <dbReference type="ARBA" id="ARBA00010617"/>
    </source>
</evidence>
<dbReference type="GO" id="GO:0005506">
    <property type="term" value="F:iron ion binding"/>
    <property type="evidence" value="ECO:0007669"/>
    <property type="project" value="InterPro"/>
</dbReference>
<dbReference type="Proteomes" id="UP000597989">
    <property type="component" value="Unassembled WGS sequence"/>
</dbReference>
<dbReference type="FunFam" id="1.10.630.10:FF:000018">
    <property type="entry name" value="Cytochrome P450 monooxygenase"/>
    <property type="match status" value="1"/>
</dbReference>
<dbReference type="GO" id="GO:0004497">
    <property type="term" value="F:monooxygenase activity"/>
    <property type="evidence" value="ECO:0007669"/>
    <property type="project" value="UniProtKB-KW"/>
</dbReference>
<dbReference type="SUPFAM" id="SSF48264">
    <property type="entry name" value="Cytochrome P450"/>
    <property type="match status" value="1"/>
</dbReference>
<comment type="similarity">
    <text evidence="2 9">Belongs to the cytochrome P450 family.</text>
</comment>
<dbReference type="CDD" id="cd20625">
    <property type="entry name" value="CYP164-like"/>
    <property type="match status" value="1"/>
</dbReference>
<evidence type="ECO:0000256" key="4">
    <source>
        <dbReference type="ARBA" id="ARBA00022617"/>
    </source>
</evidence>
<dbReference type="GO" id="GO:0016705">
    <property type="term" value="F:oxidoreductase activity, acting on paired donors, with incorporation or reduction of molecular oxygen"/>
    <property type="evidence" value="ECO:0007669"/>
    <property type="project" value="InterPro"/>
</dbReference>
<reference evidence="11 12" key="1">
    <citation type="journal article" date="2014" name="Int. J. Syst. Evol. Microbiol.">
        <title>Complete genome sequence of Corynebacterium casei LMG S-19264T (=DSM 44701T), isolated from a smear-ripened cheese.</title>
        <authorList>
            <consortium name="US DOE Joint Genome Institute (JGI-PGF)"/>
            <person name="Walter F."/>
            <person name="Albersmeier A."/>
            <person name="Kalinowski J."/>
            <person name="Ruckert C."/>
        </authorList>
    </citation>
    <scope>NUCLEOTIDE SEQUENCE [LARGE SCALE GENOMIC DNA]</scope>
    <source>
        <strain evidence="11 12">CGMCC 4.7206</strain>
    </source>
</reference>
<dbReference type="GO" id="GO:0020037">
    <property type="term" value="F:heme binding"/>
    <property type="evidence" value="ECO:0007669"/>
    <property type="project" value="InterPro"/>
</dbReference>
<keyword evidence="6 9" id="KW-0560">Oxidoreductase</keyword>
<reference evidence="11" key="3">
    <citation type="submission" date="2020-09" db="EMBL/GenBank/DDBJ databases">
        <authorList>
            <person name="Sun Q."/>
            <person name="Zhou Y."/>
        </authorList>
    </citation>
    <scope>NUCLEOTIDE SEQUENCE</scope>
    <source>
        <strain evidence="11">CGMCC 4.7206</strain>
    </source>
</reference>
<dbReference type="PRINTS" id="PR00359">
    <property type="entry name" value="BP450"/>
</dbReference>